<evidence type="ECO:0000256" key="6">
    <source>
        <dbReference type="ARBA" id="ARBA00022970"/>
    </source>
</evidence>
<feature type="transmembrane region" description="Helical" evidence="11">
    <location>
        <begin position="557"/>
        <end position="579"/>
    </location>
</feature>
<feature type="transmembrane region" description="Helical" evidence="11">
    <location>
        <begin position="69"/>
        <end position="88"/>
    </location>
</feature>
<evidence type="ECO:0000256" key="5">
    <source>
        <dbReference type="ARBA" id="ARBA00022847"/>
    </source>
</evidence>
<evidence type="ECO:0000313" key="13">
    <source>
        <dbReference type="EMBL" id="SPC85969.1"/>
    </source>
</evidence>
<feature type="transmembrane region" description="Helical" evidence="11">
    <location>
        <begin position="973"/>
        <end position="994"/>
    </location>
</feature>
<feature type="transmembrane region" description="Helical" evidence="11">
    <location>
        <begin position="950"/>
        <end position="967"/>
    </location>
</feature>
<feature type="transmembrane region" description="Helical" evidence="11">
    <location>
        <begin position="272"/>
        <end position="294"/>
    </location>
</feature>
<feature type="transmembrane region" description="Helical" evidence="11">
    <location>
        <begin position="829"/>
        <end position="851"/>
    </location>
</feature>
<evidence type="ECO:0000256" key="8">
    <source>
        <dbReference type="ARBA" id="ARBA00023136"/>
    </source>
</evidence>
<dbReference type="AlphaFoldDB" id="A0A2N9FGF9"/>
<dbReference type="PANTHER" id="PTHR48017">
    <property type="entry name" value="OS05G0424000 PROTEIN-RELATED"/>
    <property type="match status" value="1"/>
</dbReference>
<keyword evidence="4 11" id="KW-0812">Transmembrane</keyword>
<evidence type="ECO:0000256" key="7">
    <source>
        <dbReference type="ARBA" id="ARBA00022989"/>
    </source>
</evidence>
<evidence type="ECO:0000256" key="9">
    <source>
        <dbReference type="ARBA" id="ARBA00023294"/>
    </source>
</evidence>
<evidence type="ECO:0000256" key="3">
    <source>
        <dbReference type="ARBA" id="ARBA00022448"/>
    </source>
</evidence>
<name>A0A2N9FGF9_FAGSY</name>
<keyword evidence="6" id="KW-0029">Amino-acid transport</keyword>
<reference evidence="13" key="1">
    <citation type="submission" date="2018-02" db="EMBL/GenBank/DDBJ databases">
        <authorList>
            <person name="Cohen D.B."/>
            <person name="Kent A.D."/>
        </authorList>
    </citation>
    <scope>NUCLEOTIDE SEQUENCE</scope>
</reference>
<feature type="domain" description="Amino acid transporter transmembrane" evidence="12">
    <location>
        <begin position="826"/>
        <end position="1121"/>
    </location>
</feature>
<feature type="transmembrane region" description="Helical" evidence="11">
    <location>
        <begin position="321"/>
        <end position="344"/>
    </location>
</feature>
<feature type="transmembrane region" description="Helical" evidence="11">
    <location>
        <begin position="185"/>
        <end position="206"/>
    </location>
</feature>
<dbReference type="Gene3D" id="1.20.1740.10">
    <property type="entry name" value="Amino acid/polyamine transporter I"/>
    <property type="match status" value="1"/>
</dbReference>
<keyword evidence="9" id="KW-0927">Auxin signaling pathway</keyword>
<feature type="transmembrane region" description="Helical" evidence="11">
    <location>
        <begin position="857"/>
        <end position="876"/>
    </location>
</feature>
<gene>
    <name evidence="13" type="ORF">FSB_LOCUS13851</name>
</gene>
<evidence type="ECO:0000256" key="4">
    <source>
        <dbReference type="ARBA" id="ARBA00022692"/>
    </source>
</evidence>
<feature type="transmembrane region" description="Helical" evidence="11">
    <location>
        <begin position="41"/>
        <end position="63"/>
    </location>
</feature>
<evidence type="ECO:0000256" key="2">
    <source>
        <dbReference type="ARBA" id="ARBA00005590"/>
    </source>
</evidence>
<evidence type="ECO:0000256" key="10">
    <source>
        <dbReference type="ARBA" id="ARBA00045588"/>
    </source>
</evidence>
<proteinExistence type="inferred from homology"/>
<evidence type="ECO:0000259" key="12">
    <source>
        <dbReference type="Pfam" id="PF01490"/>
    </source>
</evidence>
<keyword evidence="7 11" id="KW-1133">Transmembrane helix</keyword>
<feature type="transmembrane region" description="Helical" evidence="11">
    <location>
        <begin position="162"/>
        <end position="179"/>
    </location>
</feature>
<keyword evidence="5" id="KW-0769">Symport</keyword>
<dbReference type="InterPro" id="IPR013057">
    <property type="entry name" value="AA_transpt_TM"/>
</dbReference>
<comment type="similarity">
    <text evidence="2">Belongs to the amino acid/polyamine transporter 2 family. Amino acid/auxin permease (AAAP) (TC 2.A.18.1) subfamily.</text>
</comment>
<feature type="domain" description="Amino acid transporter transmembrane" evidence="12">
    <location>
        <begin position="38"/>
        <end position="301"/>
    </location>
</feature>
<feature type="transmembrane region" description="Helical" evidence="11">
    <location>
        <begin position="1060"/>
        <end position="1083"/>
    </location>
</feature>
<feature type="domain" description="Amino acid transporter transmembrane" evidence="12">
    <location>
        <begin position="554"/>
        <end position="722"/>
    </location>
</feature>
<comment type="subcellular location">
    <subcellularLocation>
        <location evidence="1">Endomembrane system</location>
        <topology evidence="1">Multi-pass membrane protein</topology>
    </subcellularLocation>
</comment>
<evidence type="ECO:0000256" key="11">
    <source>
        <dbReference type="SAM" id="Phobius"/>
    </source>
</evidence>
<dbReference type="GO" id="GO:0006865">
    <property type="term" value="P:amino acid transport"/>
    <property type="evidence" value="ECO:0007669"/>
    <property type="project" value="UniProtKB-KW"/>
</dbReference>
<protein>
    <recommendedName>
        <fullName evidence="12">Amino acid transporter transmembrane domain-containing protein</fullName>
    </recommendedName>
</protein>
<accession>A0A2N9FGF9</accession>
<dbReference type="GO" id="GO:0009734">
    <property type="term" value="P:auxin-activated signaling pathway"/>
    <property type="evidence" value="ECO:0007669"/>
    <property type="project" value="UniProtKB-KW"/>
</dbReference>
<dbReference type="EMBL" id="OIVN01000813">
    <property type="protein sequence ID" value="SPC85969.1"/>
    <property type="molecule type" value="Genomic_DNA"/>
</dbReference>
<keyword evidence="8 11" id="KW-0472">Membrane</keyword>
<dbReference type="Pfam" id="PF01490">
    <property type="entry name" value="Aa_trans"/>
    <property type="match status" value="3"/>
</dbReference>
<dbReference type="GO" id="GO:0012505">
    <property type="term" value="C:endomembrane system"/>
    <property type="evidence" value="ECO:0007669"/>
    <property type="project" value="UniProtKB-SubCell"/>
</dbReference>
<feature type="transmembrane region" description="Helical" evidence="11">
    <location>
        <begin position="677"/>
        <end position="694"/>
    </location>
</feature>
<organism evidence="13">
    <name type="scientific">Fagus sylvatica</name>
    <name type="common">Beechnut</name>
    <dbReference type="NCBI Taxonomy" id="28930"/>
    <lineage>
        <taxon>Eukaryota</taxon>
        <taxon>Viridiplantae</taxon>
        <taxon>Streptophyta</taxon>
        <taxon>Embryophyta</taxon>
        <taxon>Tracheophyta</taxon>
        <taxon>Spermatophyta</taxon>
        <taxon>Magnoliopsida</taxon>
        <taxon>eudicotyledons</taxon>
        <taxon>Gunneridae</taxon>
        <taxon>Pentapetalae</taxon>
        <taxon>rosids</taxon>
        <taxon>fabids</taxon>
        <taxon>Fagales</taxon>
        <taxon>Fagaceae</taxon>
        <taxon>Fagus</taxon>
    </lineage>
</organism>
<feature type="transmembrane region" description="Helical" evidence="11">
    <location>
        <begin position="1103"/>
        <end position="1125"/>
    </location>
</feature>
<dbReference type="GO" id="GO:0015293">
    <property type="term" value="F:symporter activity"/>
    <property type="evidence" value="ECO:0007669"/>
    <property type="project" value="UniProtKB-KW"/>
</dbReference>
<feature type="transmembrane region" description="Helical" evidence="11">
    <location>
        <begin position="585"/>
        <end position="604"/>
    </location>
</feature>
<feature type="transmembrane region" description="Helical" evidence="11">
    <location>
        <begin position="714"/>
        <end position="733"/>
    </location>
</feature>
<comment type="function">
    <text evidence="10">Carrier protein involved in proton-driven auxin influx. Mediates the formation of auxin gradient from developing leaves (site of auxin biosynthesis) to tips by contributing to the loading of auxin in vascular tissues and facilitating acropetal (base to tip) auxin transport within inner tissues of the root apex, and basipetal (tip to base) auxin transport within outer tissues of the root apex. May be involved in lateral roots and nodules formation.</text>
</comment>
<sequence>MGVEGTTDENSNIPRNIDKRLQKQKEIDDWLPITSSRNAKWWYSAFHNITAMVGAGVLSLPYAMANLGWGPGVVILVLSWVITLYTLWQMVEMHEMVPGKRFDRYHELGQQAFGEKLGLWIVVPQQLICEVGVDIVYMVTGGKSLQKVHNLVCKNNCKSIKTTYFIMIFASVHFVLSHLPNFNSISGVSLAAAVMSLSYSTIAWTASIHKGVQPEVEYGYKASSTSGTVFNFFTALGDVAFAYAGHNVVLEIQATIPSTPEKPSKGPMWNGVVVAYIVVALCYFPVALIGYYVFGNNVEDEHPHLIRETYMAYPLLPLPSMFVAITFPFFGGLLGFFGGFAFALEPARLQHTSSLASCGLPSTNQRSLACLGVPTGNSCNNYNNPRQPNPDWDHTIRFATHIIHTHFVHQIRSHQTPHNRIQRIKGRGQETVHFLRQRHVVPPRLRQRPRVLARARRLREYKQSEYGARAVVDEETASDEDKERGEVVADEEEVAWEESDVVEEVHEEVGNAEVEDCVLGFGVSRGETAVLMIDEKLAKQKAIDDWLTVTSSRNAKWWYSAFHNVTAMVGAGVLGLPYALSELGWGPGVAILVLSWIITLYTLWQMVEMHEMVPGKRFDRYHELGQHAFGEKLGLYIVVPQQLIVEVGVNIVYMVTGGTSLKKVHDIVCADCKDIKLTYFIMIFASVHFVLSHLPNLNAVAGISLAAAVMSLRGPGVVILVLSWPVITLYTLWQMVEMHEMVPGKRFDRYHELGQQAFGEKLGLWRFNERLTGVESYDYLQDSVLCATMGVEGTTDENSNIPSNIDKRLQKQKEIDDWLPITSSRTAKWWYAAFHNVTAMVGAGVLSLPYAMANLGWGPGVVILLLSWVITLYTLWQMVEMHEMVPGKRFDRYHELGQQAFGEKLGLWIVVPQQLICEVGVDIVYMVTGGKSLQKVHNLVCKNNCKSIKTTYFIMIFASVHFVLSHLPNFNSISGVSLAAAIMSLSYSTIAWTASIHKGVQPEVEYGYKASSTSGTVFNFFTALGHVAFAYAGHNVVLEIQATIPSTPEKPSKGPMWNGVVVAYIVVALCYFPVALIGCYVFGNNVEDNILISLEKPTWLIVAANLFVVIHVIGSYQVCFVLALFY</sequence>
<evidence type="ECO:0000256" key="1">
    <source>
        <dbReference type="ARBA" id="ARBA00004127"/>
    </source>
</evidence>
<keyword evidence="3" id="KW-0813">Transport</keyword>